<reference evidence="3" key="1">
    <citation type="submission" date="2024-06" db="EMBL/GenBank/DDBJ databases">
        <title>Multi-omics analyses provide insights into the biosynthesis of the anticancer antibiotic pleurotin in Hohenbuehelia grisea.</title>
        <authorList>
            <person name="Weaver J.A."/>
            <person name="Alberti F."/>
        </authorList>
    </citation>
    <scope>NUCLEOTIDE SEQUENCE [LARGE SCALE GENOMIC DNA]</scope>
    <source>
        <strain evidence="3">T-177</strain>
    </source>
</reference>
<gene>
    <name evidence="2" type="ORF">HGRIS_007168</name>
</gene>
<keyword evidence="1" id="KW-0732">Signal</keyword>
<feature type="signal peptide" evidence="1">
    <location>
        <begin position="1"/>
        <end position="18"/>
    </location>
</feature>
<evidence type="ECO:0000313" key="2">
    <source>
        <dbReference type="EMBL" id="KAL0952957.1"/>
    </source>
</evidence>
<feature type="chain" id="PRO_5046027660" evidence="1">
    <location>
        <begin position="19"/>
        <end position="93"/>
    </location>
</feature>
<organism evidence="2 3">
    <name type="scientific">Hohenbuehelia grisea</name>
    <dbReference type="NCBI Taxonomy" id="104357"/>
    <lineage>
        <taxon>Eukaryota</taxon>
        <taxon>Fungi</taxon>
        <taxon>Dikarya</taxon>
        <taxon>Basidiomycota</taxon>
        <taxon>Agaricomycotina</taxon>
        <taxon>Agaricomycetes</taxon>
        <taxon>Agaricomycetidae</taxon>
        <taxon>Agaricales</taxon>
        <taxon>Pleurotineae</taxon>
        <taxon>Pleurotaceae</taxon>
        <taxon>Hohenbuehelia</taxon>
    </lineage>
</organism>
<dbReference type="Proteomes" id="UP001556367">
    <property type="component" value="Unassembled WGS sequence"/>
</dbReference>
<name>A0ABR3JBM0_9AGAR</name>
<accession>A0ABR3JBM0</accession>
<proteinExistence type="predicted"/>
<sequence length="93" mass="10014">MRAFNAIILAALTLAVAASPAPEAVEVSSIADLEARGCRCTEFPGRGFQCFTCVGSLEDAKLEARATGDDWCKCWERHEMLYCRGPGCKPDSA</sequence>
<evidence type="ECO:0000256" key="1">
    <source>
        <dbReference type="SAM" id="SignalP"/>
    </source>
</evidence>
<keyword evidence="3" id="KW-1185">Reference proteome</keyword>
<protein>
    <submittedName>
        <fullName evidence="2">Uncharacterized protein</fullName>
    </submittedName>
</protein>
<evidence type="ECO:0000313" key="3">
    <source>
        <dbReference type="Proteomes" id="UP001556367"/>
    </source>
</evidence>
<comment type="caution">
    <text evidence="2">The sequence shown here is derived from an EMBL/GenBank/DDBJ whole genome shotgun (WGS) entry which is preliminary data.</text>
</comment>
<dbReference type="EMBL" id="JASNQZ010000010">
    <property type="protein sequence ID" value="KAL0952957.1"/>
    <property type="molecule type" value="Genomic_DNA"/>
</dbReference>